<feature type="region of interest" description="Disordered" evidence="1">
    <location>
        <begin position="1"/>
        <end position="49"/>
    </location>
</feature>
<sequence>MKSPTTNVKSSNVEVPSPEEEVFHEISDSFQGESSSSSLNDDVQQSPEE</sequence>
<protein>
    <submittedName>
        <fullName evidence="2">Uncharacterized protein</fullName>
    </submittedName>
</protein>
<reference evidence="2" key="1">
    <citation type="journal article" date="2019" name="Sci. Rep.">
        <title>Draft genome of Tanacetum cinerariifolium, the natural source of mosquito coil.</title>
        <authorList>
            <person name="Yamashiro T."/>
            <person name="Shiraishi A."/>
            <person name="Satake H."/>
            <person name="Nakayama K."/>
        </authorList>
    </citation>
    <scope>NUCLEOTIDE SEQUENCE</scope>
</reference>
<proteinExistence type="predicted"/>
<gene>
    <name evidence="2" type="ORF">Tci_910134</name>
</gene>
<accession>A0A699VRC5</accession>
<evidence type="ECO:0000313" key="2">
    <source>
        <dbReference type="EMBL" id="GFD38165.1"/>
    </source>
</evidence>
<comment type="caution">
    <text evidence="2">The sequence shown here is derived from an EMBL/GenBank/DDBJ whole genome shotgun (WGS) entry which is preliminary data.</text>
</comment>
<name>A0A699VRC5_TANCI</name>
<feature type="compositionally biased region" description="Polar residues" evidence="1">
    <location>
        <begin position="39"/>
        <end position="49"/>
    </location>
</feature>
<organism evidence="2">
    <name type="scientific">Tanacetum cinerariifolium</name>
    <name type="common">Dalmatian daisy</name>
    <name type="synonym">Chrysanthemum cinerariifolium</name>
    <dbReference type="NCBI Taxonomy" id="118510"/>
    <lineage>
        <taxon>Eukaryota</taxon>
        <taxon>Viridiplantae</taxon>
        <taxon>Streptophyta</taxon>
        <taxon>Embryophyta</taxon>
        <taxon>Tracheophyta</taxon>
        <taxon>Spermatophyta</taxon>
        <taxon>Magnoliopsida</taxon>
        <taxon>eudicotyledons</taxon>
        <taxon>Gunneridae</taxon>
        <taxon>Pentapetalae</taxon>
        <taxon>asterids</taxon>
        <taxon>campanulids</taxon>
        <taxon>Asterales</taxon>
        <taxon>Asteraceae</taxon>
        <taxon>Asteroideae</taxon>
        <taxon>Anthemideae</taxon>
        <taxon>Anthemidinae</taxon>
        <taxon>Tanacetum</taxon>
    </lineage>
</organism>
<dbReference type="AlphaFoldDB" id="A0A699VRC5"/>
<dbReference type="EMBL" id="BKCJ011496705">
    <property type="protein sequence ID" value="GFD38165.1"/>
    <property type="molecule type" value="Genomic_DNA"/>
</dbReference>
<feature type="compositionally biased region" description="Low complexity" evidence="1">
    <location>
        <begin position="7"/>
        <end position="16"/>
    </location>
</feature>
<evidence type="ECO:0000256" key="1">
    <source>
        <dbReference type="SAM" id="MobiDB-lite"/>
    </source>
</evidence>
<feature type="compositionally biased region" description="Low complexity" evidence="1">
    <location>
        <begin position="28"/>
        <end position="38"/>
    </location>
</feature>
<feature type="non-terminal residue" evidence="2">
    <location>
        <position position="49"/>
    </location>
</feature>